<gene>
    <name evidence="1" type="primary">ytxJ</name>
    <name evidence="1" type="ORF">GCM10009118_03640</name>
</gene>
<dbReference type="NCBIfam" id="TIGR04019">
    <property type="entry name" value="B_thiol_YtxJ"/>
    <property type="match status" value="1"/>
</dbReference>
<name>A0ABP3XX80_9FLAO</name>
<dbReference type="Pfam" id="PF11009">
    <property type="entry name" value="BrxC"/>
    <property type="match status" value="1"/>
</dbReference>
<dbReference type="InterPro" id="IPR036249">
    <property type="entry name" value="Thioredoxin-like_sf"/>
</dbReference>
<dbReference type="Gene3D" id="3.40.30.10">
    <property type="entry name" value="Glutaredoxin"/>
    <property type="match status" value="1"/>
</dbReference>
<proteinExistence type="predicted"/>
<comment type="caution">
    <text evidence="1">The sequence shown here is derived from an EMBL/GenBank/DDBJ whole genome shotgun (WGS) entry which is preliminary data.</text>
</comment>
<organism evidence="1 2">
    <name type="scientific">Wandonia haliotis</name>
    <dbReference type="NCBI Taxonomy" id="574963"/>
    <lineage>
        <taxon>Bacteria</taxon>
        <taxon>Pseudomonadati</taxon>
        <taxon>Bacteroidota</taxon>
        <taxon>Flavobacteriia</taxon>
        <taxon>Flavobacteriales</taxon>
        <taxon>Crocinitomicaceae</taxon>
        <taxon>Wandonia</taxon>
    </lineage>
</organism>
<keyword evidence="2" id="KW-1185">Reference proteome</keyword>
<sequence>MGLFSFGKKQDQSKKSITWIQIEDPEQLQEIIRNSSQQPILFFKHSTRCSISAMALHGLEKSWDLEEGEVTPYFIDLIRFRDVSNKIEELTGVLHQSPQVIVIKNGEVIHQASHNGIKASQIKKAVQA</sequence>
<dbReference type="InterPro" id="IPR022551">
    <property type="entry name" value="BrxC"/>
</dbReference>
<accession>A0ABP3XX80</accession>
<reference evidence="2" key="1">
    <citation type="journal article" date="2019" name="Int. J. Syst. Evol. Microbiol.">
        <title>The Global Catalogue of Microorganisms (GCM) 10K type strain sequencing project: providing services to taxonomists for standard genome sequencing and annotation.</title>
        <authorList>
            <consortium name="The Broad Institute Genomics Platform"/>
            <consortium name="The Broad Institute Genome Sequencing Center for Infectious Disease"/>
            <person name="Wu L."/>
            <person name="Ma J."/>
        </authorList>
    </citation>
    <scope>NUCLEOTIDE SEQUENCE [LARGE SCALE GENOMIC DNA]</scope>
    <source>
        <strain evidence="2">JCM 16083</strain>
    </source>
</reference>
<evidence type="ECO:0000313" key="2">
    <source>
        <dbReference type="Proteomes" id="UP001501126"/>
    </source>
</evidence>
<dbReference type="RefSeq" id="WP_343784513.1">
    <property type="nucleotide sequence ID" value="NZ_BAAAFH010000003.1"/>
</dbReference>
<evidence type="ECO:0000313" key="1">
    <source>
        <dbReference type="EMBL" id="GAA0873956.1"/>
    </source>
</evidence>
<dbReference type="EMBL" id="BAAAFH010000003">
    <property type="protein sequence ID" value="GAA0873956.1"/>
    <property type="molecule type" value="Genomic_DNA"/>
</dbReference>
<dbReference type="SUPFAM" id="SSF52833">
    <property type="entry name" value="Thioredoxin-like"/>
    <property type="match status" value="1"/>
</dbReference>
<dbReference type="Proteomes" id="UP001501126">
    <property type="component" value="Unassembled WGS sequence"/>
</dbReference>
<protein>
    <submittedName>
        <fullName evidence="1">Bacillithiol system redox-active protein YtxJ</fullName>
    </submittedName>
</protein>